<protein>
    <submittedName>
        <fullName evidence="1">Uncharacterized protein</fullName>
    </submittedName>
</protein>
<evidence type="ECO:0000313" key="1">
    <source>
        <dbReference type="EMBL" id="MEC5424795.1"/>
    </source>
</evidence>
<dbReference type="RefSeq" id="WP_327608354.1">
    <property type="nucleotide sequence ID" value="NZ_JARZFX010000008.1"/>
</dbReference>
<accession>A0ABU6KHW3</accession>
<sequence>MAELQLIREDIVLLGSNTLIQEENLCKYMYKTLNWSMKVKKGINTDFLKRNIHSKELIYHPIWLAKLLVIADRKPFKPKKIPMMCFVDAVSGYRGLLTTVPKTTDHPIGSTKVIAPRIDKSEEVQKYIKDIQHTQINRSYVLKKPEHKIVEKFLVHLPIWKVQVEEGSFKKVFMINANTGESEEYMSDQWKTEKWINNRKVR</sequence>
<gene>
    <name evidence="1" type="ORF">QGM71_15015</name>
</gene>
<dbReference type="EMBL" id="JARZFX010000008">
    <property type="protein sequence ID" value="MEC5424795.1"/>
    <property type="molecule type" value="Genomic_DNA"/>
</dbReference>
<proteinExistence type="predicted"/>
<evidence type="ECO:0000313" key="2">
    <source>
        <dbReference type="Proteomes" id="UP001335737"/>
    </source>
</evidence>
<keyword evidence="2" id="KW-1185">Reference proteome</keyword>
<organism evidence="1 2">
    <name type="scientific">Virgibacillus tibetensis</name>
    <dbReference type="NCBI Taxonomy" id="3042313"/>
    <lineage>
        <taxon>Bacteria</taxon>
        <taxon>Bacillati</taxon>
        <taxon>Bacillota</taxon>
        <taxon>Bacilli</taxon>
        <taxon>Bacillales</taxon>
        <taxon>Bacillaceae</taxon>
        <taxon>Virgibacillus</taxon>
    </lineage>
</organism>
<reference evidence="1 2" key="1">
    <citation type="journal article" date="2024" name="Int. J. Syst. Evol. Microbiol.">
        <title>Virgibacillus tibetensis sp. nov., isolated from salt lake on the Tibetan Plateau of China.</title>
        <authorList>
            <person name="Phurbu D."/>
            <person name="Liu Z.-X."/>
            <person name="Wang R."/>
            <person name="Zheng Y.-Y."/>
            <person name="Liu H.-C."/>
            <person name="Zhou Y.-G."/>
            <person name="Yu Y.-J."/>
            <person name="Li A.-H."/>
        </authorList>
    </citation>
    <scope>NUCLEOTIDE SEQUENCE [LARGE SCALE GENOMIC DNA]</scope>
    <source>
        <strain evidence="1 2">C22-A2</strain>
    </source>
</reference>
<dbReference type="Proteomes" id="UP001335737">
    <property type="component" value="Unassembled WGS sequence"/>
</dbReference>
<comment type="caution">
    <text evidence="1">The sequence shown here is derived from an EMBL/GenBank/DDBJ whole genome shotgun (WGS) entry which is preliminary data.</text>
</comment>
<name>A0ABU6KHW3_9BACI</name>